<dbReference type="Proteomes" id="UP000032309">
    <property type="component" value="Unassembled WGS sequence"/>
</dbReference>
<evidence type="ECO:0000259" key="2">
    <source>
        <dbReference type="Pfam" id="PF02014"/>
    </source>
</evidence>
<evidence type="ECO:0000313" key="3">
    <source>
        <dbReference type="EMBL" id="GAN31924.1"/>
    </source>
</evidence>
<accession>A0ABQ0JT68</accession>
<organism evidence="3 4">
    <name type="scientific">Candidatus Brocadia sinica JPN1</name>
    <dbReference type="NCBI Taxonomy" id="1197129"/>
    <lineage>
        <taxon>Bacteria</taxon>
        <taxon>Pseudomonadati</taxon>
        <taxon>Planctomycetota</taxon>
        <taxon>Candidatus Brocadiia</taxon>
        <taxon>Candidatus Brocadiales</taxon>
        <taxon>Candidatus Brocadiaceae</taxon>
        <taxon>Candidatus Brocadia</taxon>
    </lineage>
</organism>
<protein>
    <submittedName>
        <fullName evidence="3">Hypothetical heme protein</fullName>
    </submittedName>
</protein>
<dbReference type="Pfam" id="PF02014">
    <property type="entry name" value="Reeler"/>
    <property type="match status" value="1"/>
</dbReference>
<feature type="domain" description="Reelin" evidence="2">
    <location>
        <begin position="60"/>
        <end position="166"/>
    </location>
</feature>
<evidence type="ECO:0000256" key="1">
    <source>
        <dbReference type="SAM" id="SignalP"/>
    </source>
</evidence>
<dbReference type="EMBL" id="BAFN01000001">
    <property type="protein sequence ID" value="GAN31924.1"/>
    <property type="molecule type" value="Genomic_DNA"/>
</dbReference>
<feature type="chain" id="PRO_5047478052" evidence="1">
    <location>
        <begin position="28"/>
        <end position="193"/>
    </location>
</feature>
<name>A0ABQ0JT68_9BACT</name>
<gene>
    <name evidence="3" type="ORF">BROSI_A0428</name>
</gene>
<dbReference type="RefSeq" id="WP_052561931.1">
    <property type="nucleotide sequence ID" value="NZ_BAFN01000001.1"/>
</dbReference>
<comment type="caution">
    <text evidence="3">The sequence shown here is derived from an EMBL/GenBank/DDBJ whole genome shotgun (WGS) entry which is preliminary data.</text>
</comment>
<reference evidence="4" key="1">
    <citation type="journal article" date="2015" name="Genome Announc.">
        <title>Draft Genome Sequence of an Anaerobic Ammonium-Oxidizing Bacterium, "Candidatus Brocadia sinica".</title>
        <authorList>
            <person name="Oshiki M."/>
            <person name="Shinyako-Hata K."/>
            <person name="Satoh H."/>
            <person name="Okabe S."/>
        </authorList>
    </citation>
    <scope>NUCLEOTIDE SEQUENCE [LARGE SCALE GENOMIC DNA]</scope>
    <source>
        <strain evidence="4">JPN1</strain>
    </source>
</reference>
<proteinExistence type="predicted"/>
<feature type="signal peptide" evidence="1">
    <location>
        <begin position="1"/>
        <end position="27"/>
    </location>
</feature>
<keyword evidence="1" id="KW-0732">Signal</keyword>
<sequence length="193" mass="20519">MKYLQKTVLCIGLSVALYGTLSNTLFASAVGPIAYCTGAPNDHGTCSADGCHNSFSLDSGNAIFSITVPTVYTPGKMVKLKVSFSNSNGKMHGFEMTALDANGNRVGTFKKIGNTTQVIPPNDSRGLEQADKGKYIEHTFKGIKKKTWKLKWKAPSDATDPITFYAAGCEANGDGAATDDYIYTVTAETSPAP</sequence>
<dbReference type="InterPro" id="IPR002861">
    <property type="entry name" value="Reeler_dom"/>
</dbReference>
<dbReference type="InterPro" id="IPR042307">
    <property type="entry name" value="Reeler_sf"/>
</dbReference>
<dbReference type="NCBIfam" id="NF041895">
    <property type="entry name" value="choice_anch_V"/>
    <property type="match status" value="1"/>
</dbReference>
<keyword evidence="4" id="KW-1185">Reference proteome</keyword>
<dbReference type="Gene3D" id="2.60.40.4060">
    <property type="entry name" value="Reeler domain"/>
    <property type="match status" value="1"/>
</dbReference>
<evidence type="ECO:0000313" key="4">
    <source>
        <dbReference type="Proteomes" id="UP000032309"/>
    </source>
</evidence>